<evidence type="ECO:0000313" key="13">
    <source>
        <dbReference type="Proteomes" id="UP000488506"/>
    </source>
</evidence>
<gene>
    <name evidence="12" type="ORF">FD145_1291</name>
</gene>
<proteinExistence type="predicted"/>
<keyword evidence="5" id="KW-0745">Spermidine biosynthesis</keyword>
<accession>A0A833L050</accession>
<dbReference type="NCBIfam" id="TIGR03330">
    <property type="entry name" value="SAM_DCase_Bsu"/>
    <property type="match status" value="1"/>
</dbReference>
<dbReference type="PANTHER" id="PTHR33866">
    <property type="entry name" value="S-ADENOSYLMETHIONINE DECARBOXYLASE PROENZYME"/>
    <property type="match status" value="1"/>
</dbReference>
<dbReference type="InterPro" id="IPR016067">
    <property type="entry name" value="S-AdoMet_deCO2ase_core"/>
</dbReference>
<keyword evidence="10" id="KW-0670">Pyruvate</keyword>
<dbReference type="Gene3D" id="3.60.90.10">
    <property type="entry name" value="S-adenosylmethionine decarboxylase"/>
    <property type="match status" value="1"/>
</dbReference>
<evidence type="ECO:0000256" key="9">
    <source>
        <dbReference type="ARBA" id="ARBA00023270"/>
    </source>
</evidence>
<comment type="cofactor">
    <cofactor evidence="1">
        <name>pyruvate</name>
        <dbReference type="ChEBI" id="CHEBI:15361"/>
    </cofactor>
</comment>
<sequence length="147" mass="16964">MKEKVKYGFGPHLMFDLYGCNKEKLSDMDLIFDTLDKFPTRMGMNKIMPPYVFKYTGSVPEDWGISGVVLIAESHITIHTFPDKDHAFIDIFSCKDFNTDFATSYMINLFEAKEHEVSLSARGAEFKKTTKHTEPKPVEDLPRIYTH</sequence>
<dbReference type="InterPro" id="IPR017716">
    <property type="entry name" value="S-AdoMet_deCOase_pro-enz"/>
</dbReference>
<dbReference type="GO" id="GO:0004014">
    <property type="term" value="F:adenosylmethionine decarboxylase activity"/>
    <property type="evidence" value="ECO:0007669"/>
    <property type="project" value="InterPro"/>
</dbReference>
<dbReference type="PANTHER" id="PTHR33866:SF2">
    <property type="entry name" value="S-ADENOSYLMETHIONINE DECARBOXYLASE PROENZYME"/>
    <property type="match status" value="1"/>
</dbReference>
<name>A0A833L050_UNCSA</name>
<dbReference type="GO" id="GO:0005829">
    <property type="term" value="C:cytosol"/>
    <property type="evidence" value="ECO:0007669"/>
    <property type="project" value="TreeGrafter"/>
</dbReference>
<organism evidence="12 13">
    <name type="scientific">Candidatus Saganbacteria bacterium</name>
    <dbReference type="NCBI Taxonomy" id="2575572"/>
    <lineage>
        <taxon>Bacteria</taxon>
        <taxon>Bacillati</taxon>
        <taxon>Saganbacteria</taxon>
    </lineage>
</organism>
<comment type="caution">
    <text evidence="12">The sequence shown here is derived from an EMBL/GenBank/DDBJ whole genome shotgun (WGS) entry which is preliminary data.</text>
</comment>
<dbReference type="AlphaFoldDB" id="A0A833L050"/>
<dbReference type="SUPFAM" id="SSF56276">
    <property type="entry name" value="S-adenosylmethionine decarboxylase"/>
    <property type="match status" value="1"/>
</dbReference>
<feature type="region of interest" description="Disordered" evidence="11">
    <location>
        <begin position="126"/>
        <end position="147"/>
    </location>
</feature>
<dbReference type="Proteomes" id="UP000488506">
    <property type="component" value="Unassembled WGS sequence"/>
</dbReference>
<dbReference type="EMBL" id="WPAF01000026">
    <property type="protein sequence ID" value="KAF0133428.1"/>
    <property type="molecule type" value="Genomic_DNA"/>
</dbReference>
<evidence type="ECO:0000256" key="6">
    <source>
        <dbReference type="ARBA" id="ARBA00023115"/>
    </source>
</evidence>
<keyword evidence="2" id="KW-0949">S-adenosyl-L-methionine</keyword>
<reference evidence="12 13" key="1">
    <citation type="submission" date="2019-12" db="EMBL/GenBank/DDBJ databases">
        <authorList>
            <person name="Wolfe R."/>
            <person name="Danczak R."/>
            <person name="Wilkins M."/>
        </authorList>
    </citation>
    <scope>NUCLEOTIDE SEQUENCE [LARGE SCALE GENOMIC DNA]</scope>
    <source>
        <strain evidence="12">X2_MaxBin.013</strain>
    </source>
</reference>
<evidence type="ECO:0000256" key="1">
    <source>
        <dbReference type="ARBA" id="ARBA00001928"/>
    </source>
</evidence>
<protein>
    <submittedName>
        <fullName evidence="12">S-adenosylmethionine decarboxylase</fullName>
    </submittedName>
</protein>
<evidence type="ECO:0000256" key="7">
    <source>
        <dbReference type="ARBA" id="ARBA00023145"/>
    </source>
</evidence>
<evidence type="ECO:0000313" key="12">
    <source>
        <dbReference type="EMBL" id="KAF0133428.1"/>
    </source>
</evidence>
<keyword evidence="7" id="KW-0865">Zymogen</keyword>
<keyword evidence="4" id="KW-0068">Autocatalytic cleavage</keyword>
<keyword evidence="9" id="KW-0704">Schiff base</keyword>
<evidence type="ECO:0000256" key="4">
    <source>
        <dbReference type="ARBA" id="ARBA00022813"/>
    </source>
</evidence>
<evidence type="ECO:0000256" key="2">
    <source>
        <dbReference type="ARBA" id="ARBA00022691"/>
    </source>
</evidence>
<keyword evidence="6" id="KW-0620">Polyamine biosynthesis</keyword>
<dbReference type="GO" id="GO:0008295">
    <property type="term" value="P:spermidine biosynthetic process"/>
    <property type="evidence" value="ECO:0007669"/>
    <property type="project" value="UniProtKB-KW"/>
</dbReference>
<evidence type="ECO:0000256" key="3">
    <source>
        <dbReference type="ARBA" id="ARBA00022793"/>
    </source>
</evidence>
<keyword evidence="3" id="KW-0210">Decarboxylase</keyword>
<dbReference type="InterPro" id="IPR003826">
    <property type="entry name" value="AdoMetDC_fam_prok"/>
</dbReference>
<dbReference type="Pfam" id="PF02675">
    <property type="entry name" value="AdoMet_dc"/>
    <property type="match status" value="1"/>
</dbReference>
<evidence type="ECO:0000256" key="11">
    <source>
        <dbReference type="SAM" id="MobiDB-lite"/>
    </source>
</evidence>
<keyword evidence="8" id="KW-0456">Lyase</keyword>
<evidence type="ECO:0000256" key="10">
    <source>
        <dbReference type="ARBA" id="ARBA00023317"/>
    </source>
</evidence>
<evidence type="ECO:0000256" key="8">
    <source>
        <dbReference type="ARBA" id="ARBA00023239"/>
    </source>
</evidence>
<evidence type="ECO:0000256" key="5">
    <source>
        <dbReference type="ARBA" id="ARBA00023066"/>
    </source>
</evidence>